<dbReference type="AlphaFoldDB" id="A0A1I1T263"/>
<dbReference type="OrthoDB" id="2622166at2"/>
<sequence length="193" mass="22492">MVLFCLLAFFVIFVIGLVGGVRRRTKQFKLWFILSAAFLVITVISSYTDSTEDALTQTVTVTAIDADWVKQVMEIANKNVKETEKFDEVSALAQSYRVENENELKDYEKYLVDEFEAREYLRDIKNHENMLQNTFIATVVCEHYKDQENQPIHTFAFNILQNTKYTYQSVDAIDSDTVVENEEQMEKALERIK</sequence>
<protein>
    <submittedName>
        <fullName evidence="2">Uncharacterized protein</fullName>
    </submittedName>
</protein>
<accession>A0A1I1T263</accession>
<keyword evidence="1" id="KW-1133">Transmembrane helix</keyword>
<dbReference type="Proteomes" id="UP000198855">
    <property type="component" value="Unassembled WGS sequence"/>
</dbReference>
<feature type="transmembrane region" description="Helical" evidence="1">
    <location>
        <begin position="30"/>
        <end position="48"/>
    </location>
</feature>
<evidence type="ECO:0000313" key="3">
    <source>
        <dbReference type="Proteomes" id="UP000198855"/>
    </source>
</evidence>
<proteinExistence type="predicted"/>
<reference evidence="3" key="1">
    <citation type="submission" date="2016-10" db="EMBL/GenBank/DDBJ databases">
        <authorList>
            <person name="Varghese N."/>
            <person name="Submissions S."/>
        </authorList>
    </citation>
    <scope>NUCLEOTIDE SEQUENCE [LARGE SCALE GENOMIC DNA]</scope>
    <source>
        <strain evidence="3">CGMCC 1.10784</strain>
    </source>
</reference>
<dbReference type="STRING" id="1045775.SAMN05216378_0324"/>
<evidence type="ECO:0000256" key="1">
    <source>
        <dbReference type="SAM" id="Phobius"/>
    </source>
</evidence>
<evidence type="ECO:0000313" key="2">
    <source>
        <dbReference type="EMBL" id="SFD52736.1"/>
    </source>
</evidence>
<keyword evidence="1" id="KW-0812">Transmembrane</keyword>
<name>A0A1I1T263_9BACL</name>
<dbReference type="EMBL" id="FOMT01000001">
    <property type="protein sequence ID" value="SFD52736.1"/>
    <property type="molecule type" value="Genomic_DNA"/>
</dbReference>
<dbReference type="RefSeq" id="WP_091180240.1">
    <property type="nucleotide sequence ID" value="NZ_FOMT01000001.1"/>
</dbReference>
<keyword evidence="1" id="KW-0472">Membrane</keyword>
<gene>
    <name evidence="2" type="ORF">SAMN05216378_0324</name>
</gene>
<keyword evidence="3" id="KW-1185">Reference proteome</keyword>
<organism evidence="2 3">
    <name type="scientific">Paenibacillus catalpae</name>
    <dbReference type="NCBI Taxonomy" id="1045775"/>
    <lineage>
        <taxon>Bacteria</taxon>
        <taxon>Bacillati</taxon>
        <taxon>Bacillota</taxon>
        <taxon>Bacilli</taxon>
        <taxon>Bacillales</taxon>
        <taxon>Paenibacillaceae</taxon>
        <taxon>Paenibacillus</taxon>
    </lineage>
</organism>